<keyword evidence="3" id="KW-0378">Hydrolase</keyword>
<gene>
    <name evidence="7" type="ORF">C6568_15345</name>
</gene>
<comment type="similarity">
    <text evidence="1">Belongs to the sulfatase family.</text>
</comment>
<evidence type="ECO:0000313" key="7">
    <source>
        <dbReference type="EMBL" id="AVO50462.1"/>
    </source>
</evidence>
<evidence type="ECO:0000313" key="8">
    <source>
        <dbReference type="Proteomes" id="UP000237925"/>
    </source>
</evidence>
<evidence type="ECO:0000256" key="3">
    <source>
        <dbReference type="ARBA" id="ARBA00022801"/>
    </source>
</evidence>
<dbReference type="Gene3D" id="3.40.720.10">
    <property type="entry name" value="Alkaline Phosphatase, subunit A"/>
    <property type="match status" value="1"/>
</dbReference>
<evidence type="ECO:0000256" key="1">
    <source>
        <dbReference type="ARBA" id="ARBA00008779"/>
    </source>
</evidence>
<protein>
    <recommendedName>
        <fullName evidence="6">Sulfatase N-terminal domain-containing protein</fullName>
    </recommendedName>
</protein>
<keyword evidence="4" id="KW-0106">Calcium</keyword>
<keyword evidence="8" id="KW-1185">Reference proteome</keyword>
<keyword evidence="5" id="KW-0732">Signal</keyword>
<dbReference type="KEGG" id="mela:C6568_15345"/>
<evidence type="ECO:0000259" key="6">
    <source>
        <dbReference type="Pfam" id="PF00884"/>
    </source>
</evidence>
<reference evidence="7 8" key="1">
    <citation type="submission" date="2018-03" db="EMBL/GenBank/DDBJ databases">
        <title>Genome sequencing of Melaminivora sp.</title>
        <authorList>
            <person name="Kim S.-J."/>
            <person name="Heo J."/>
            <person name="Ahn J.-H."/>
            <person name="Kwon S.-W."/>
        </authorList>
    </citation>
    <scope>NUCLEOTIDE SEQUENCE [LARGE SCALE GENOMIC DNA]</scope>
    <source>
        <strain evidence="7 8">SC2-9</strain>
    </source>
</reference>
<organism evidence="7 8">
    <name type="scientific">Melaminivora suipulveris</name>
    <dbReference type="NCBI Taxonomy" id="2109913"/>
    <lineage>
        <taxon>Bacteria</taxon>
        <taxon>Pseudomonadati</taxon>
        <taxon>Pseudomonadota</taxon>
        <taxon>Betaproteobacteria</taxon>
        <taxon>Burkholderiales</taxon>
        <taxon>Comamonadaceae</taxon>
        <taxon>Melaminivora</taxon>
    </lineage>
</organism>
<dbReference type="Pfam" id="PF00884">
    <property type="entry name" value="Sulfatase"/>
    <property type="match status" value="2"/>
</dbReference>
<evidence type="ECO:0000256" key="2">
    <source>
        <dbReference type="ARBA" id="ARBA00022723"/>
    </source>
</evidence>
<feature type="domain" description="Sulfatase N-terminal" evidence="6">
    <location>
        <begin position="264"/>
        <end position="492"/>
    </location>
</feature>
<feature type="domain" description="Sulfatase N-terminal" evidence="6">
    <location>
        <begin position="38"/>
        <end position="173"/>
    </location>
</feature>
<dbReference type="AlphaFoldDB" id="A0A2R3QFD0"/>
<dbReference type="PANTHER" id="PTHR42693:SF53">
    <property type="entry name" value="ENDO-4-O-SULFATASE"/>
    <property type="match status" value="1"/>
</dbReference>
<dbReference type="GO" id="GO:0004065">
    <property type="term" value="F:arylsulfatase activity"/>
    <property type="evidence" value="ECO:0007669"/>
    <property type="project" value="TreeGrafter"/>
</dbReference>
<accession>A0A2R3QFD0</accession>
<dbReference type="InterPro" id="IPR024607">
    <property type="entry name" value="Sulfatase_CS"/>
</dbReference>
<dbReference type="PANTHER" id="PTHR42693">
    <property type="entry name" value="ARYLSULFATASE FAMILY MEMBER"/>
    <property type="match status" value="1"/>
</dbReference>
<dbReference type="Gene3D" id="1.10.1330.10">
    <property type="entry name" value="Dockerin domain"/>
    <property type="match status" value="1"/>
</dbReference>
<feature type="signal peptide" evidence="5">
    <location>
        <begin position="1"/>
        <end position="24"/>
    </location>
</feature>
<dbReference type="RefSeq" id="WP_106684913.1">
    <property type="nucleotide sequence ID" value="NZ_CP027667.1"/>
</dbReference>
<proteinExistence type="inferred from homology"/>
<dbReference type="PROSITE" id="PS00523">
    <property type="entry name" value="SULFATASE_1"/>
    <property type="match status" value="1"/>
</dbReference>
<evidence type="ECO:0000256" key="4">
    <source>
        <dbReference type="ARBA" id="ARBA00022837"/>
    </source>
</evidence>
<dbReference type="GO" id="GO:0046872">
    <property type="term" value="F:metal ion binding"/>
    <property type="evidence" value="ECO:0007669"/>
    <property type="project" value="UniProtKB-KW"/>
</dbReference>
<dbReference type="EMBL" id="CP027667">
    <property type="protein sequence ID" value="AVO50462.1"/>
    <property type="molecule type" value="Genomic_DNA"/>
</dbReference>
<dbReference type="SUPFAM" id="SSF53649">
    <property type="entry name" value="Alkaline phosphatase-like"/>
    <property type="match status" value="1"/>
</dbReference>
<keyword evidence="2" id="KW-0479">Metal-binding</keyword>
<dbReference type="SUPFAM" id="SSF63446">
    <property type="entry name" value="Type I dockerin domain"/>
    <property type="match status" value="1"/>
</dbReference>
<sequence length="781" mass="83271">MPAPRQALAASLALLLAACSGGGAGDPAPAPPPAAQPPNILFIVLDDLGVDQLTSYGYGGAAPPRMPNLAAIARAGLQFRNAWAMPTCTPTRASFFTGRYPSSTNVLNAVVSTDLANSTISPYEVTLPRLLKTRGYRSALIGKMHLTGTDLGGAPNLPYGHQTLWKLGWDHFDGYLDGAPYPIDTRAGRTGTPEGTYPCGFVPNASIDPTHGADAGACYLATGSCTQIVRGGAITTPGRTCMERGGLFEPHQACRSSVPAHLDFAAQNGYYTAEWIQSDAEGNTRKIGAADPAARGYRSTLETDRAIAWARQQPVGQPWMLSLGYSAIHAPLQLPPVALLSEDTPGRNDNLVCYPRSDGENEGVRASLNAAADLVDAHLVTNLMAEAMDAEIGRLLVELGLAARRADGSLDYQPEKTNTVVVVMGDNGTYVNSVKFTAPGRFDPTRAKGFAYQTGVAVPLLVAGPLVRQPGREVPHLVNATDLYRLFAEIAGADVEANIDPARPLDGQPMRAYLEHPEQASIRTVNFTEMGTNLRNPAVAVTPQPCVIEAASTCFSIFPYKALCDDQGGVWYGEGSTQPGVPAAGYGNCCQVQQYRAARGQGAVDILPHAQKAASDGQYKLVRLSRNQCASSGPDPIMDWVHGRDAAGEPVFDVTDELYRVDMATPNPTLDRQGTALAAGRSPLDAAGLSAQARQAHAVLQAELDRRDVVASYNQRYDSVHCPGDGNRDGVVDQRDLDHWRELSQLNGGQSSWYDLNHDGRTDAADRAIIERHLGRRCAAP</sequence>
<dbReference type="InterPro" id="IPR050738">
    <property type="entry name" value="Sulfatase"/>
</dbReference>
<feature type="chain" id="PRO_5015314494" description="Sulfatase N-terminal domain-containing protein" evidence="5">
    <location>
        <begin position="25"/>
        <end position="781"/>
    </location>
</feature>
<dbReference type="GO" id="GO:0000272">
    <property type="term" value="P:polysaccharide catabolic process"/>
    <property type="evidence" value="ECO:0007669"/>
    <property type="project" value="InterPro"/>
</dbReference>
<evidence type="ECO:0000256" key="5">
    <source>
        <dbReference type="SAM" id="SignalP"/>
    </source>
</evidence>
<dbReference type="InterPro" id="IPR017850">
    <property type="entry name" value="Alkaline_phosphatase_core_sf"/>
</dbReference>
<dbReference type="PROSITE" id="PS00149">
    <property type="entry name" value="SULFATASE_2"/>
    <property type="match status" value="1"/>
</dbReference>
<dbReference type="PROSITE" id="PS51257">
    <property type="entry name" value="PROKAR_LIPOPROTEIN"/>
    <property type="match status" value="1"/>
</dbReference>
<dbReference type="InterPro" id="IPR000917">
    <property type="entry name" value="Sulfatase_N"/>
</dbReference>
<dbReference type="OrthoDB" id="9766107at2"/>
<name>A0A2R3QFD0_9BURK</name>
<dbReference type="InterPro" id="IPR036439">
    <property type="entry name" value="Dockerin_dom_sf"/>
</dbReference>
<dbReference type="Proteomes" id="UP000237925">
    <property type="component" value="Chromosome"/>
</dbReference>